<dbReference type="GO" id="GO:0034085">
    <property type="term" value="P:establishment of sister chromatid cohesion"/>
    <property type="evidence" value="ECO:0007669"/>
    <property type="project" value="TreeGrafter"/>
</dbReference>
<feature type="signal peptide" evidence="1">
    <location>
        <begin position="1"/>
        <end position="22"/>
    </location>
</feature>
<dbReference type="PANTHER" id="PTHR11472">
    <property type="entry name" value="DNA REPAIR DEAD HELICASE RAD3/XP-D SUBFAMILY MEMBER"/>
    <property type="match status" value="1"/>
</dbReference>
<proteinExistence type="predicted"/>
<dbReference type="GO" id="GO:0003677">
    <property type="term" value="F:DNA binding"/>
    <property type="evidence" value="ECO:0007669"/>
    <property type="project" value="InterPro"/>
</dbReference>
<gene>
    <name evidence="3" type="ORF">PLXY2_LOCUS12620</name>
</gene>
<dbReference type="InterPro" id="IPR045028">
    <property type="entry name" value="DinG/Rad3-like"/>
</dbReference>
<evidence type="ECO:0000313" key="4">
    <source>
        <dbReference type="Proteomes" id="UP000653454"/>
    </source>
</evidence>
<dbReference type="PANTHER" id="PTHR11472:SF41">
    <property type="entry name" value="ATP-DEPENDENT DNA HELICASE DDX11-RELATED"/>
    <property type="match status" value="1"/>
</dbReference>
<keyword evidence="4" id="KW-1185">Reference proteome</keyword>
<sequence length="300" mass="33608">MSSLTWVIFQVVLLSHAGIVSAGAREGVSLQLDNNILILDEAHGLTAALESAHSAPVTDNQLTAVNMFLKFYINKYRARLSSRNLLCLNQLSFVVGKLCGIMKSKSDAKKEEDTTIFTVEDFVIKAEIDHMNLRPLIEFCKATRLAQKLHGFSMRYNQQMLEDEAKKVEVKKKSSLEAFLKNISKKKVEEEVTVQPVVEEKPVAQAPTSAGTALYAVLELLRMLSSRCSRGRVSLRRALLRYELLDATAHFTDVVTRCRSVSYTVHYNLQSVARAAILKLRPAGRMGPPGLYQWPACHER</sequence>
<name>A0A8S4G032_PLUXY</name>
<organism evidence="3 4">
    <name type="scientific">Plutella xylostella</name>
    <name type="common">Diamondback moth</name>
    <name type="synonym">Plutella maculipennis</name>
    <dbReference type="NCBI Taxonomy" id="51655"/>
    <lineage>
        <taxon>Eukaryota</taxon>
        <taxon>Metazoa</taxon>
        <taxon>Ecdysozoa</taxon>
        <taxon>Arthropoda</taxon>
        <taxon>Hexapoda</taxon>
        <taxon>Insecta</taxon>
        <taxon>Pterygota</taxon>
        <taxon>Neoptera</taxon>
        <taxon>Endopterygota</taxon>
        <taxon>Lepidoptera</taxon>
        <taxon>Glossata</taxon>
        <taxon>Ditrysia</taxon>
        <taxon>Yponomeutoidea</taxon>
        <taxon>Plutellidae</taxon>
        <taxon>Plutella</taxon>
    </lineage>
</organism>
<keyword evidence="1" id="KW-0732">Signal</keyword>
<feature type="chain" id="PRO_5035878772" evidence="1">
    <location>
        <begin position="23"/>
        <end position="300"/>
    </location>
</feature>
<feature type="domain" description="RAD3-like helicase DEAD" evidence="2">
    <location>
        <begin position="10"/>
        <end position="62"/>
    </location>
</feature>
<dbReference type="Proteomes" id="UP000653454">
    <property type="component" value="Unassembled WGS sequence"/>
</dbReference>
<dbReference type="GO" id="GO:0005524">
    <property type="term" value="F:ATP binding"/>
    <property type="evidence" value="ECO:0007669"/>
    <property type="project" value="InterPro"/>
</dbReference>
<dbReference type="EMBL" id="CAJHNJ030000077">
    <property type="protein sequence ID" value="CAG9134355.1"/>
    <property type="molecule type" value="Genomic_DNA"/>
</dbReference>
<dbReference type="InterPro" id="IPR010614">
    <property type="entry name" value="RAD3-like_helicase_DEAD"/>
</dbReference>
<dbReference type="InterPro" id="IPR027417">
    <property type="entry name" value="P-loop_NTPase"/>
</dbReference>
<comment type="caution">
    <text evidence="3">The sequence shown here is derived from an EMBL/GenBank/DDBJ whole genome shotgun (WGS) entry which is preliminary data.</text>
</comment>
<dbReference type="Gene3D" id="3.40.50.300">
    <property type="entry name" value="P-loop containing nucleotide triphosphate hydrolases"/>
    <property type="match status" value="1"/>
</dbReference>
<evidence type="ECO:0000313" key="3">
    <source>
        <dbReference type="EMBL" id="CAG9134355.1"/>
    </source>
</evidence>
<evidence type="ECO:0000256" key="1">
    <source>
        <dbReference type="SAM" id="SignalP"/>
    </source>
</evidence>
<accession>A0A8S4G032</accession>
<reference evidence="3" key="1">
    <citation type="submission" date="2020-11" db="EMBL/GenBank/DDBJ databases">
        <authorList>
            <person name="Whiteford S."/>
        </authorList>
    </citation>
    <scope>NUCLEOTIDE SEQUENCE</scope>
</reference>
<evidence type="ECO:0000259" key="2">
    <source>
        <dbReference type="Pfam" id="PF06733"/>
    </source>
</evidence>
<dbReference type="GO" id="GO:0003678">
    <property type="term" value="F:DNA helicase activity"/>
    <property type="evidence" value="ECO:0007669"/>
    <property type="project" value="InterPro"/>
</dbReference>
<dbReference type="Pfam" id="PF06733">
    <property type="entry name" value="DEAD_2"/>
    <property type="match status" value="1"/>
</dbReference>
<dbReference type="AlphaFoldDB" id="A0A8S4G032"/>
<dbReference type="GO" id="GO:0005634">
    <property type="term" value="C:nucleus"/>
    <property type="evidence" value="ECO:0007669"/>
    <property type="project" value="TreeGrafter"/>
</dbReference>
<protein>
    <submittedName>
        <fullName evidence="3">(diamondback moth) hypothetical protein</fullName>
    </submittedName>
</protein>